<dbReference type="Proteomes" id="UP000053317">
    <property type="component" value="Unassembled WGS sequence"/>
</dbReference>
<comment type="caution">
    <text evidence="5">The sequence shown here is derived from an EMBL/GenBank/DDBJ whole genome shotgun (WGS) entry which is preliminary data.</text>
</comment>
<feature type="compositionally biased region" description="Basic and acidic residues" evidence="3">
    <location>
        <begin position="55"/>
        <end position="65"/>
    </location>
</feature>
<reference evidence="5 6" key="1">
    <citation type="submission" date="2015-05" db="EMBL/GenBank/DDBJ databases">
        <title>Distinctive expansion of gene families associated with plant cell wall degradation and secondary metabolism in the genomes of grapevine trunk pathogens.</title>
        <authorList>
            <person name="Lawrence D.P."/>
            <person name="Travadon R."/>
            <person name="Rolshausen P.E."/>
            <person name="Baumgartner K."/>
        </authorList>
    </citation>
    <scope>NUCLEOTIDE SEQUENCE [LARGE SCALE GENOMIC DNA]</scope>
    <source>
        <strain evidence="5">UCRPC4</strain>
    </source>
</reference>
<dbReference type="InterPro" id="IPR000504">
    <property type="entry name" value="RRM_dom"/>
</dbReference>
<dbReference type="PROSITE" id="PS50102">
    <property type="entry name" value="RRM"/>
    <property type="match status" value="2"/>
</dbReference>
<dbReference type="SUPFAM" id="SSF54928">
    <property type="entry name" value="RNA-binding domain, RBD"/>
    <property type="match status" value="2"/>
</dbReference>
<dbReference type="InterPro" id="IPR052462">
    <property type="entry name" value="SLIRP/GR-RBP-like"/>
</dbReference>
<feature type="region of interest" description="Disordered" evidence="3">
    <location>
        <begin position="55"/>
        <end position="75"/>
    </location>
</feature>
<proteinExistence type="predicted"/>
<accession>A0A0G2GY23</accession>
<feature type="domain" description="RRM" evidence="4">
    <location>
        <begin position="158"/>
        <end position="235"/>
    </location>
</feature>
<dbReference type="InterPro" id="IPR035979">
    <property type="entry name" value="RBD_domain_sf"/>
</dbReference>
<dbReference type="CDD" id="cd00590">
    <property type="entry name" value="RRM_SF"/>
    <property type="match status" value="1"/>
</dbReference>
<keyword evidence="1 2" id="KW-0694">RNA-binding</keyword>
<dbReference type="AlphaFoldDB" id="A0A0G2GY23"/>
<organism evidence="5 6">
    <name type="scientific">Phaeomoniella chlamydospora</name>
    <name type="common">Phaeoacremonium chlamydosporum</name>
    <dbReference type="NCBI Taxonomy" id="158046"/>
    <lineage>
        <taxon>Eukaryota</taxon>
        <taxon>Fungi</taxon>
        <taxon>Dikarya</taxon>
        <taxon>Ascomycota</taxon>
        <taxon>Pezizomycotina</taxon>
        <taxon>Eurotiomycetes</taxon>
        <taxon>Chaetothyriomycetidae</taxon>
        <taxon>Phaeomoniellales</taxon>
        <taxon>Phaeomoniellaceae</taxon>
        <taxon>Phaeomoniella</taxon>
    </lineage>
</organism>
<evidence type="ECO:0000259" key="4">
    <source>
        <dbReference type="PROSITE" id="PS50102"/>
    </source>
</evidence>
<sequence>MARVGFQLRRSVVQILSRPPTSLVSKPRSITNLSRLTFGKPYHPSIISYQRRWVSDESDNKDAPPVEKVAPAPEDEVEDAIQTKSYSEEVVEETNYAPEEQKSSIDTAIDKVTEVAAEAAQTVTGSASIAEDISAAATPKSQEMRETSRDPSSIPPVSSIYIGNLFFDVTLEDLRREFSRFGQIIDTSIIRDARGLSKGFGFIQFTTVEAATAAMETMGGSVFEGRRINIQYAARNVPKPSRFTGKTLNAPSKTLYIGNISFDMTDRDLNDLFKGLKNIIDVRVAIDRQTGQPKGFAHADFIDIQSAMDAFAILNEKESHGRPLRLDYSHPYKRSMAGSGGSQYRSPQSPS</sequence>
<feature type="compositionally biased region" description="Polar residues" evidence="3">
    <location>
        <begin position="342"/>
        <end position="351"/>
    </location>
</feature>
<dbReference type="Pfam" id="PF00076">
    <property type="entry name" value="RRM_1"/>
    <property type="match status" value="2"/>
</dbReference>
<dbReference type="PANTHER" id="PTHR48027">
    <property type="entry name" value="HETEROGENEOUS NUCLEAR RIBONUCLEOPROTEIN 87F-RELATED"/>
    <property type="match status" value="1"/>
</dbReference>
<dbReference type="EMBL" id="LCWF01000017">
    <property type="protein sequence ID" value="KKY28068.1"/>
    <property type="molecule type" value="Genomic_DNA"/>
</dbReference>
<keyword evidence="6" id="KW-1185">Reference proteome</keyword>
<reference evidence="5 6" key="2">
    <citation type="submission" date="2015-05" db="EMBL/GenBank/DDBJ databases">
        <authorList>
            <person name="Morales-Cruz A."/>
            <person name="Amrine K.C."/>
            <person name="Cantu D."/>
        </authorList>
    </citation>
    <scope>NUCLEOTIDE SEQUENCE [LARGE SCALE GENOMIC DNA]</scope>
    <source>
        <strain evidence="5">UCRPC4</strain>
    </source>
</reference>
<evidence type="ECO:0000313" key="5">
    <source>
        <dbReference type="EMBL" id="KKY28068.1"/>
    </source>
</evidence>
<evidence type="ECO:0000256" key="2">
    <source>
        <dbReference type="PROSITE-ProRule" id="PRU00176"/>
    </source>
</evidence>
<feature type="domain" description="RRM" evidence="4">
    <location>
        <begin position="253"/>
        <end position="331"/>
    </location>
</feature>
<dbReference type="SMART" id="SM00360">
    <property type="entry name" value="RRM"/>
    <property type="match status" value="2"/>
</dbReference>
<dbReference type="Gene3D" id="3.30.70.330">
    <property type="match status" value="2"/>
</dbReference>
<name>A0A0G2GY23_PHACM</name>
<protein>
    <submittedName>
        <fullName evidence="5">Putative nucleic acid-binding protein</fullName>
    </submittedName>
</protein>
<dbReference type="GO" id="GO:0003723">
    <property type="term" value="F:RNA binding"/>
    <property type="evidence" value="ECO:0007669"/>
    <property type="project" value="UniProtKB-UniRule"/>
</dbReference>
<dbReference type="OrthoDB" id="6730379at2759"/>
<evidence type="ECO:0000256" key="1">
    <source>
        <dbReference type="ARBA" id="ARBA00022884"/>
    </source>
</evidence>
<dbReference type="InterPro" id="IPR012677">
    <property type="entry name" value="Nucleotide-bd_a/b_plait_sf"/>
</dbReference>
<evidence type="ECO:0000313" key="6">
    <source>
        <dbReference type="Proteomes" id="UP000053317"/>
    </source>
</evidence>
<gene>
    <name evidence="5" type="ORF">UCRPC4_g00691</name>
</gene>
<feature type="region of interest" description="Disordered" evidence="3">
    <location>
        <begin position="324"/>
        <end position="351"/>
    </location>
</feature>
<evidence type="ECO:0000256" key="3">
    <source>
        <dbReference type="SAM" id="MobiDB-lite"/>
    </source>
</evidence>